<protein>
    <submittedName>
        <fullName evidence="2">NifB/NifX family molybdenum-iron cluster-binding protein</fullName>
    </submittedName>
</protein>
<accession>A0A8J6NQL4</accession>
<evidence type="ECO:0000313" key="2">
    <source>
        <dbReference type="EMBL" id="MBC8360102.1"/>
    </source>
</evidence>
<evidence type="ECO:0000259" key="1">
    <source>
        <dbReference type="Pfam" id="PF02579"/>
    </source>
</evidence>
<sequence>MKVALTVWENRISPVFDTAKMLLLAEIKDKKVISKRHEPFDPELFSRLVNRLTELDITVLICGAISKVPANIIEASRIKLIPFISGKADDVLECYAQGIQIIPAFLMPGCDRKHRRHSIKK</sequence>
<dbReference type="AlphaFoldDB" id="A0A8J6NQL4"/>
<organism evidence="2 3">
    <name type="scientific">Candidatus Desulfatibia profunda</name>
    <dbReference type="NCBI Taxonomy" id="2841695"/>
    <lineage>
        <taxon>Bacteria</taxon>
        <taxon>Pseudomonadati</taxon>
        <taxon>Thermodesulfobacteriota</taxon>
        <taxon>Desulfobacteria</taxon>
        <taxon>Desulfobacterales</taxon>
        <taxon>Desulfobacterales incertae sedis</taxon>
        <taxon>Candidatus Desulfatibia</taxon>
    </lineage>
</organism>
<gene>
    <name evidence="2" type="ORF">H8E23_01725</name>
</gene>
<dbReference type="Pfam" id="PF02579">
    <property type="entry name" value="Nitro_FeMo-Co"/>
    <property type="match status" value="1"/>
</dbReference>
<dbReference type="Gene3D" id="3.30.420.130">
    <property type="entry name" value="Dinitrogenase iron-molybdenum cofactor biosynthesis domain"/>
    <property type="match status" value="1"/>
</dbReference>
<dbReference type="SUPFAM" id="SSF53146">
    <property type="entry name" value="Nitrogenase accessory factor-like"/>
    <property type="match status" value="1"/>
</dbReference>
<proteinExistence type="predicted"/>
<name>A0A8J6NQL4_9BACT</name>
<dbReference type="Proteomes" id="UP000603434">
    <property type="component" value="Unassembled WGS sequence"/>
</dbReference>
<dbReference type="InterPro" id="IPR036105">
    <property type="entry name" value="DiNase_FeMo-co_biosyn_sf"/>
</dbReference>
<feature type="domain" description="Dinitrogenase iron-molybdenum cofactor biosynthesis" evidence="1">
    <location>
        <begin position="9"/>
        <end position="96"/>
    </location>
</feature>
<dbReference type="EMBL" id="JACNJH010000064">
    <property type="protein sequence ID" value="MBC8360102.1"/>
    <property type="molecule type" value="Genomic_DNA"/>
</dbReference>
<dbReference type="InterPro" id="IPR003731">
    <property type="entry name" value="Di-Nase_FeMo-co_biosynth"/>
</dbReference>
<reference evidence="2 3" key="1">
    <citation type="submission" date="2020-08" db="EMBL/GenBank/DDBJ databases">
        <title>Bridging the membrane lipid divide: bacteria of the FCB group superphylum have the potential to synthesize archaeal ether lipids.</title>
        <authorList>
            <person name="Villanueva L."/>
            <person name="Von Meijenfeldt F.A.B."/>
            <person name="Westbye A.B."/>
            <person name="Yadav S."/>
            <person name="Hopmans E.C."/>
            <person name="Dutilh B.E."/>
            <person name="Sinninghe Damste J.S."/>
        </authorList>
    </citation>
    <scope>NUCLEOTIDE SEQUENCE [LARGE SCALE GENOMIC DNA]</scope>
    <source>
        <strain evidence="2">NIOZ-UU30</strain>
    </source>
</reference>
<comment type="caution">
    <text evidence="2">The sequence shown here is derived from an EMBL/GenBank/DDBJ whole genome shotgun (WGS) entry which is preliminary data.</text>
</comment>
<evidence type="ECO:0000313" key="3">
    <source>
        <dbReference type="Proteomes" id="UP000603434"/>
    </source>
</evidence>